<dbReference type="Gene3D" id="3.20.20.210">
    <property type="match status" value="1"/>
</dbReference>
<evidence type="ECO:0000313" key="2">
    <source>
        <dbReference type="EMBL" id="AIF11772.1"/>
    </source>
</evidence>
<dbReference type="PANTHER" id="PTHR43844:SF2">
    <property type="entry name" value="SYNTHASE, VITAMIN-B12 INDEPENDENT, PUTATIVE (AFU_ORTHOLOGUE AFUA_3G12060)-RELATED"/>
    <property type="match status" value="1"/>
</dbReference>
<keyword evidence="2" id="KW-0808">Transferase</keyword>
<organism evidence="2">
    <name type="scientific">uncultured marine thaumarchaeote KM3_53_E03</name>
    <dbReference type="NCBI Taxonomy" id="1456184"/>
    <lineage>
        <taxon>Archaea</taxon>
        <taxon>Nitrososphaerota</taxon>
        <taxon>environmental samples</taxon>
    </lineage>
</organism>
<dbReference type="PANTHER" id="PTHR43844">
    <property type="entry name" value="METHIONINE SYNTHASE"/>
    <property type="match status" value="1"/>
</dbReference>
<dbReference type="EC" id="2.1.1.14" evidence="2"/>
<dbReference type="CDD" id="cd03311">
    <property type="entry name" value="CIMS_C_terminal_like"/>
    <property type="match status" value="1"/>
</dbReference>
<dbReference type="GO" id="GO:0008270">
    <property type="term" value="F:zinc ion binding"/>
    <property type="evidence" value="ECO:0007669"/>
    <property type="project" value="InterPro"/>
</dbReference>
<evidence type="ECO:0000259" key="1">
    <source>
        <dbReference type="Pfam" id="PF01717"/>
    </source>
</evidence>
<dbReference type="GO" id="GO:0003871">
    <property type="term" value="F:5-methyltetrahydropteroyltriglutamate-homocysteine S-methyltransferase activity"/>
    <property type="evidence" value="ECO:0007669"/>
    <property type="project" value="UniProtKB-EC"/>
</dbReference>
<feature type="domain" description="Cobalamin-independent methionine synthase MetE C-terminal/archaeal" evidence="1">
    <location>
        <begin position="6"/>
        <end position="325"/>
    </location>
</feature>
<protein>
    <submittedName>
        <fullName evidence="2">Methionine synthase vitamin-B12 independent (MetE)</fullName>
        <ecNumber evidence="2">2.1.1.14</ecNumber>
    </submittedName>
</protein>
<dbReference type="SUPFAM" id="SSF51726">
    <property type="entry name" value="UROD/MetE-like"/>
    <property type="match status" value="1"/>
</dbReference>
<name>A0A075HBC4_9ARCH</name>
<accession>A0A075HBC4</accession>
<dbReference type="InterPro" id="IPR002629">
    <property type="entry name" value="Met_Synth_C/arc"/>
</dbReference>
<sequence length="356" mass="40420">MNKLLFPTTTVGSMPRPKYIKDLIEHEEECKQGRTFQKLMDKAVPHIIQMQDYAGIDIISDGEWRRKSYIGIIADICSGFEMNIKNVNGERQTWHTVTSEISIKQPGHFAQEASFIKKYSDSKIKVALPSPYLIAERMWDKELSSKVYPTRRDFTEQLIPILRQELVALRDEGVEIAQFDDPHLCLFVDPNIRSQYENPDGETAYSIDVLNRITDGIDGINIALHLCRRNKGRSGWIAEGGYSPIIPFLNDLEFDMIMFEFAIPVAGDKSVFLELDEKFDIGLGCVDCRGEHIDTPEEIAGRVEQAIEFVDPQRITLHPDCGFAPGSAAEIPVDEAYQKICNEVLAAEILRSRHNK</sequence>
<dbReference type="GO" id="GO:0032259">
    <property type="term" value="P:methylation"/>
    <property type="evidence" value="ECO:0007669"/>
    <property type="project" value="UniProtKB-KW"/>
</dbReference>
<keyword evidence="2" id="KW-0489">Methyltransferase</keyword>
<dbReference type="AlphaFoldDB" id="A0A075HBC4"/>
<dbReference type="InterPro" id="IPR038071">
    <property type="entry name" value="UROD/MetE-like_sf"/>
</dbReference>
<proteinExistence type="predicted"/>
<reference evidence="2" key="1">
    <citation type="journal article" date="2014" name="Genome Biol. Evol.">
        <title>Pangenome evidence for extensive interdomain horizontal transfer affecting lineage core and shell genes in uncultured planktonic thaumarchaeota and euryarchaeota.</title>
        <authorList>
            <person name="Deschamps P."/>
            <person name="Zivanovic Y."/>
            <person name="Moreira D."/>
            <person name="Rodriguez-Valera F."/>
            <person name="Lopez-Garcia P."/>
        </authorList>
    </citation>
    <scope>NUCLEOTIDE SEQUENCE</scope>
</reference>
<gene>
    <name evidence="2" type="primary">metE</name>
</gene>
<dbReference type="Pfam" id="PF01717">
    <property type="entry name" value="Meth_synt_2"/>
    <property type="match status" value="1"/>
</dbReference>
<dbReference type="EMBL" id="KF900926">
    <property type="protein sequence ID" value="AIF11772.1"/>
    <property type="molecule type" value="Genomic_DNA"/>
</dbReference>
<dbReference type="GO" id="GO:0009086">
    <property type="term" value="P:methionine biosynthetic process"/>
    <property type="evidence" value="ECO:0007669"/>
    <property type="project" value="InterPro"/>
</dbReference>